<feature type="non-terminal residue" evidence="1">
    <location>
        <position position="1"/>
    </location>
</feature>
<proteinExistence type="predicted"/>
<accession>A0ABS8RZF7</accession>
<organism evidence="1 2">
    <name type="scientific">Datura stramonium</name>
    <name type="common">Jimsonweed</name>
    <name type="synonym">Common thornapple</name>
    <dbReference type="NCBI Taxonomy" id="4076"/>
    <lineage>
        <taxon>Eukaryota</taxon>
        <taxon>Viridiplantae</taxon>
        <taxon>Streptophyta</taxon>
        <taxon>Embryophyta</taxon>
        <taxon>Tracheophyta</taxon>
        <taxon>Spermatophyta</taxon>
        <taxon>Magnoliopsida</taxon>
        <taxon>eudicotyledons</taxon>
        <taxon>Gunneridae</taxon>
        <taxon>Pentapetalae</taxon>
        <taxon>asterids</taxon>
        <taxon>lamiids</taxon>
        <taxon>Solanales</taxon>
        <taxon>Solanaceae</taxon>
        <taxon>Solanoideae</taxon>
        <taxon>Datureae</taxon>
        <taxon>Datura</taxon>
    </lineage>
</organism>
<dbReference type="EMBL" id="JACEIK010000200">
    <property type="protein sequence ID" value="MCD7452215.1"/>
    <property type="molecule type" value="Genomic_DNA"/>
</dbReference>
<protein>
    <submittedName>
        <fullName evidence="1">Uncharacterized protein</fullName>
    </submittedName>
</protein>
<comment type="caution">
    <text evidence="1">The sequence shown here is derived from an EMBL/GenBank/DDBJ whole genome shotgun (WGS) entry which is preliminary data.</text>
</comment>
<keyword evidence="2" id="KW-1185">Reference proteome</keyword>
<sequence length="83" mass="9390">VMTSNSYKGKEIVAAGKSFKQLRKGIKVSSSSAKGASTRGFGERVVEPHGLSWFKTQKEVKYAHENWIDEGRLELDFLTIWEK</sequence>
<evidence type="ECO:0000313" key="1">
    <source>
        <dbReference type="EMBL" id="MCD7452215.1"/>
    </source>
</evidence>
<gene>
    <name evidence="1" type="ORF">HAX54_015675</name>
</gene>
<evidence type="ECO:0000313" key="2">
    <source>
        <dbReference type="Proteomes" id="UP000823775"/>
    </source>
</evidence>
<name>A0ABS8RZF7_DATST</name>
<reference evidence="1 2" key="1">
    <citation type="journal article" date="2021" name="BMC Genomics">
        <title>Datura genome reveals duplications of psychoactive alkaloid biosynthetic genes and high mutation rate following tissue culture.</title>
        <authorList>
            <person name="Rajewski A."/>
            <person name="Carter-House D."/>
            <person name="Stajich J."/>
            <person name="Litt A."/>
        </authorList>
    </citation>
    <scope>NUCLEOTIDE SEQUENCE [LARGE SCALE GENOMIC DNA]</scope>
    <source>
        <strain evidence="1">AR-01</strain>
    </source>
</reference>
<dbReference type="Proteomes" id="UP000823775">
    <property type="component" value="Unassembled WGS sequence"/>
</dbReference>
<feature type="non-terminal residue" evidence="1">
    <location>
        <position position="83"/>
    </location>
</feature>